<dbReference type="AlphaFoldDB" id="A0A923T6S7"/>
<dbReference type="SMART" id="SM00850">
    <property type="entry name" value="LytTR"/>
    <property type="match status" value="1"/>
</dbReference>
<evidence type="ECO:0000259" key="3">
    <source>
        <dbReference type="PROSITE" id="PS50930"/>
    </source>
</evidence>
<gene>
    <name evidence="4" type="ORF">H9S92_01445</name>
</gene>
<keyword evidence="5" id="KW-1185">Reference proteome</keyword>
<dbReference type="Pfam" id="PF04397">
    <property type="entry name" value="LytTR"/>
    <property type="match status" value="1"/>
</dbReference>
<dbReference type="InterPro" id="IPR011006">
    <property type="entry name" value="CheY-like_superfamily"/>
</dbReference>
<evidence type="ECO:0000313" key="4">
    <source>
        <dbReference type="EMBL" id="MBC6992814.1"/>
    </source>
</evidence>
<evidence type="ECO:0000256" key="1">
    <source>
        <dbReference type="PROSITE-ProRule" id="PRU00169"/>
    </source>
</evidence>
<dbReference type="InterPro" id="IPR046947">
    <property type="entry name" value="LytR-like"/>
</dbReference>
<dbReference type="PROSITE" id="PS50110">
    <property type="entry name" value="RESPONSE_REGULATORY"/>
    <property type="match status" value="1"/>
</dbReference>
<sequence length="247" mass="28037">MPQTVLLIDDEAPARKLLREYLQAYPDLKIVDEATNGVEALARIRAYRPDLVFLDVQMPGMSGLEVLASLEELPLVVFSTAYDRYALEAFELHAVDYLLKPYTAERFQQAIARVRERIDSRQPNVARLVQQLREEASPTRYPDRILVERGGKYVALPVADLLYVRAEGDYSALVTSERSYLSAYGLGETESRLDPEKFLRIHRSTIINRSAIREIYREGHGYDVVLTNGEIVRASRGYAAVVKGLLF</sequence>
<dbReference type="PROSITE" id="PS50930">
    <property type="entry name" value="HTH_LYTTR"/>
    <property type="match status" value="1"/>
</dbReference>
<name>A0A923T6S7_9BACT</name>
<reference evidence="4" key="1">
    <citation type="submission" date="2020-08" db="EMBL/GenBank/DDBJ databases">
        <title>Lewinella bacteria from marine environments.</title>
        <authorList>
            <person name="Zhong Y."/>
        </authorList>
    </citation>
    <scope>NUCLEOTIDE SEQUENCE</scope>
    <source>
        <strain evidence="4">KCTC 42187</strain>
    </source>
</reference>
<dbReference type="PANTHER" id="PTHR37299">
    <property type="entry name" value="TRANSCRIPTIONAL REGULATOR-RELATED"/>
    <property type="match status" value="1"/>
</dbReference>
<dbReference type="Pfam" id="PF00072">
    <property type="entry name" value="Response_reg"/>
    <property type="match status" value="1"/>
</dbReference>
<dbReference type="GO" id="GO:0000156">
    <property type="term" value="F:phosphorelay response regulator activity"/>
    <property type="evidence" value="ECO:0007669"/>
    <property type="project" value="InterPro"/>
</dbReference>
<accession>A0A923T6S7</accession>
<evidence type="ECO:0000259" key="2">
    <source>
        <dbReference type="PROSITE" id="PS50110"/>
    </source>
</evidence>
<feature type="modified residue" description="4-aspartylphosphate" evidence="1">
    <location>
        <position position="55"/>
    </location>
</feature>
<evidence type="ECO:0000313" key="5">
    <source>
        <dbReference type="Proteomes" id="UP000650081"/>
    </source>
</evidence>
<feature type="domain" description="HTH LytTR-type" evidence="3">
    <location>
        <begin position="145"/>
        <end position="247"/>
    </location>
</feature>
<dbReference type="Gene3D" id="3.40.50.2300">
    <property type="match status" value="1"/>
</dbReference>
<dbReference type="Gene3D" id="2.40.50.1020">
    <property type="entry name" value="LytTr DNA-binding domain"/>
    <property type="match status" value="1"/>
</dbReference>
<dbReference type="Proteomes" id="UP000650081">
    <property type="component" value="Unassembled WGS sequence"/>
</dbReference>
<organism evidence="4 5">
    <name type="scientific">Neolewinella lacunae</name>
    <dbReference type="NCBI Taxonomy" id="1517758"/>
    <lineage>
        <taxon>Bacteria</taxon>
        <taxon>Pseudomonadati</taxon>
        <taxon>Bacteroidota</taxon>
        <taxon>Saprospiria</taxon>
        <taxon>Saprospirales</taxon>
        <taxon>Lewinellaceae</taxon>
        <taxon>Neolewinella</taxon>
    </lineage>
</organism>
<comment type="caution">
    <text evidence="4">The sequence shown here is derived from an EMBL/GenBank/DDBJ whole genome shotgun (WGS) entry which is preliminary data.</text>
</comment>
<dbReference type="SUPFAM" id="SSF52172">
    <property type="entry name" value="CheY-like"/>
    <property type="match status" value="1"/>
</dbReference>
<dbReference type="InterPro" id="IPR007492">
    <property type="entry name" value="LytTR_DNA-bd_dom"/>
</dbReference>
<dbReference type="InterPro" id="IPR001789">
    <property type="entry name" value="Sig_transdc_resp-reg_receiver"/>
</dbReference>
<dbReference type="GO" id="GO:0003677">
    <property type="term" value="F:DNA binding"/>
    <property type="evidence" value="ECO:0007669"/>
    <property type="project" value="InterPro"/>
</dbReference>
<dbReference type="RefSeq" id="WP_187464951.1">
    <property type="nucleotide sequence ID" value="NZ_JACSIT010000038.1"/>
</dbReference>
<dbReference type="EMBL" id="JACSIT010000038">
    <property type="protein sequence ID" value="MBC6992814.1"/>
    <property type="molecule type" value="Genomic_DNA"/>
</dbReference>
<dbReference type="SMART" id="SM00448">
    <property type="entry name" value="REC"/>
    <property type="match status" value="1"/>
</dbReference>
<proteinExistence type="predicted"/>
<dbReference type="PANTHER" id="PTHR37299:SF1">
    <property type="entry name" value="STAGE 0 SPORULATION PROTEIN A HOMOLOG"/>
    <property type="match status" value="1"/>
</dbReference>
<keyword evidence="1" id="KW-0597">Phosphoprotein</keyword>
<protein>
    <submittedName>
        <fullName evidence="4">Response regulator</fullName>
    </submittedName>
</protein>
<feature type="domain" description="Response regulatory" evidence="2">
    <location>
        <begin position="4"/>
        <end position="115"/>
    </location>
</feature>